<dbReference type="Pfam" id="PF02698">
    <property type="entry name" value="DUF218"/>
    <property type="match status" value="1"/>
</dbReference>
<dbReference type="Proteomes" id="UP000824280">
    <property type="component" value="Chromosome"/>
</dbReference>
<feature type="chain" id="PRO_5046052371" evidence="1">
    <location>
        <begin position="22"/>
        <end position="176"/>
    </location>
</feature>
<protein>
    <submittedName>
        <fullName evidence="3">YdcF family protein</fullName>
    </submittedName>
</protein>
<feature type="signal peptide" evidence="1">
    <location>
        <begin position="1"/>
        <end position="21"/>
    </location>
</feature>
<evidence type="ECO:0000256" key="1">
    <source>
        <dbReference type="SAM" id="SignalP"/>
    </source>
</evidence>
<sequence length="176" mass="19094">MILRFFAALVLIYAFGFVAFATTLPTPASETKTDAVIVLTGGPGRIARGLEVVTSDQAQEMFVSGVDPEVKPAEFAAEFEVSQRTMNCCVTLGYLAVDTRSNAGEVAQWMKEKEFTSARLVTTDWHMARAYSEVAGTLPAEIRLVKDAVASHPDLATLFLEYNKLLASEISQGLPV</sequence>
<keyword evidence="1" id="KW-0732">Signal</keyword>
<name>A0ABX8ZD30_9SPHN</name>
<evidence type="ECO:0000313" key="4">
    <source>
        <dbReference type="Proteomes" id="UP000824280"/>
    </source>
</evidence>
<evidence type="ECO:0000259" key="2">
    <source>
        <dbReference type="Pfam" id="PF02698"/>
    </source>
</evidence>
<evidence type="ECO:0000313" key="3">
    <source>
        <dbReference type="EMBL" id="QZD86895.1"/>
    </source>
</evidence>
<reference evidence="3 4" key="1">
    <citation type="submission" date="2021-08" db="EMBL/GenBank/DDBJ databases">
        <title>Comparative Genomics Analysis of the Genus Qipengyuania Reveals Extensive Genetic Diversity and Metabolic Versatility, Including the Description of Fifteen Novel Species.</title>
        <authorList>
            <person name="Liu Y."/>
        </authorList>
    </citation>
    <scope>NUCLEOTIDE SEQUENCE [LARGE SCALE GENOMIC DNA]</scope>
    <source>
        <strain evidence="3 4">1XM2-8</strain>
    </source>
</reference>
<proteinExistence type="predicted"/>
<dbReference type="InterPro" id="IPR003848">
    <property type="entry name" value="DUF218"/>
</dbReference>
<dbReference type="CDD" id="cd06259">
    <property type="entry name" value="YdcF-like"/>
    <property type="match status" value="1"/>
</dbReference>
<keyword evidence="4" id="KW-1185">Reference proteome</keyword>
<feature type="domain" description="DUF218" evidence="2">
    <location>
        <begin position="34"/>
        <end position="137"/>
    </location>
</feature>
<gene>
    <name evidence="3" type="ORF">K3166_11990</name>
</gene>
<dbReference type="RefSeq" id="WP_221422436.1">
    <property type="nucleotide sequence ID" value="NZ_CP081297.1"/>
</dbReference>
<accession>A0ABX8ZD30</accession>
<organism evidence="3 4">
    <name type="scientific">Qipengyuania psychrotolerans</name>
    <dbReference type="NCBI Taxonomy" id="2867238"/>
    <lineage>
        <taxon>Bacteria</taxon>
        <taxon>Pseudomonadati</taxon>
        <taxon>Pseudomonadota</taxon>
        <taxon>Alphaproteobacteria</taxon>
        <taxon>Sphingomonadales</taxon>
        <taxon>Erythrobacteraceae</taxon>
        <taxon>Qipengyuania</taxon>
    </lineage>
</organism>
<dbReference type="EMBL" id="CP081297">
    <property type="protein sequence ID" value="QZD86895.1"/>
    <property type="molecule type" value="Genomic_DNA"/>
</dbReference>